<keyword evidence="1" id="KW-0472">Membrane</keyword>
<keyword evidence="3" id="KW-1185">Reference proteome</keyword>
<name>A0ABQ7PVZ7_PLUXY</name>
<comment type="caution">
    <text evidence="2">The sequence shown here is derived from an EMBL/GenBank/DDBJ whole genome shotgun (WGS) entry which is preliminary data.</text>
</comment>
<keyword evidence="1" id="KW-1133">Transmembrane helix</keyword>
<accession>A0ABQ7PVZ7</accession>
<organism evidence="2 3">
    <name type="scientific">Plutella xylostella</name>
    <name type="common">Diamondback moth</name>
    <name type="synonym">Plutella maculipennis</name>
    <dbReference type="NCBI Taxonomy" id="51655"/>
    <lineage>
        <taxon>Eukaryota</taxon>
        <taxon>Metazoa</taxon>
        <taxon>Ecdysozoa</taxon>
        <taxon>Arthropoda</taxon>
        <taxon>Hexapoda</taxon>
        <taxon>Insecta</taxon>
        <taxon>Pterygota</taxon>
        <taxon>Neoptera</taxon>
        <taxon>Endopterygota</taxon>
        <taxon>Lepidoptera</taxon>
        <taxon>Glossata</taxon>
        <taxon>Ditrysia</taxon>
        <taxon>Yponomeutoidea</taxon>
        <taxon>Plutellidae</taxon>
        <taxon>Plutella</taxon>
    </lineage>
</organism>
<evidence type="ECO:0000313" key="3">
    <source>
        <dbReference type="Proteomes" id="UP000823941"/>
    </source>
</evidence>
<gene>
    <name evidence="2" type="ORF">JYU34_020074</name>
</gene>
<sequence>MPVSEFVLVLFHIVLTIYEITLNRKKSFIKPKESTRGHKIPLAVSEPQELNRSSLNEKETSNVGVETIVCEPKSCGVWIA</sequence>
<evidence type="ECO:0000313" key="2">
    <source>
        <dbReference type="EMBL" id="KAG7297122.1"/>
    </source>
</evidence>
<evidence type="ECO:0000256" key="1">
    <source>
        <dbReference type="SAM" id="Phobius"/>
    </source>
</evidence>
<dbReference type="Proteomes" id="UP000823941">
    <property type="component" value="Chromosome 27"/>
</dbReference>
<feature type="transmembrane region" description="Helical" evidence="1">
    <location>
        <begin position="6"/>
        <end position="22"/>
    </location>
</feature>
<proteinExistence type="predicted"/>
<keyword evidence="1" id="KW-0812">Transmembrane</keyword>
<dbReference type="EMBL" id="JAHIBW010000027">
    <property type="protein sequence ID" value="KAG7297122.1"/>
    <property type="molecule type" value="Genomic_DNA"/>
</dbReference>
<protein>
    <submittedName>
        <fullName evidence="2">Uncharacterized protein</fullName>
    </submittedName>
</protein>
<reference evidence="2 3" key="1">
    <citation type="submission" date="2021-06" db="EMBL/GenBank/DDBJ databases">
        <title>A haploid diamondback moth (Plutella xylostella L.) genome assembly resolves 31 chromosomes and identifies a diamide resistance mutation.</title>
        <authorList>
            <person name="Ward C.M."/>
            <person name="Perry K.D."/>
            <person name="Baker G."/>
            <person name="Powis K."/>
            <person name="Heckel D.G."/>
            <person name="Baxter S.W."/>
        </authorList>
    </citation>
    <scope>NUCLEOTIDE SEQUENCE [LARGE SCALE GENOMIC DNA]</scope>
    <source>
        <strain evidence="2 3">LV</strain>
        <tissue evidence="2">Single pupa</tissue>
    </source>
</reference>